<dbReference type="EMBL" id="KZ857394">
    <property type="protein sequence ID" value="RDX51416.1"/>
    <property type="molecule type" value="Genomic_DNA"/>
</dbReference>
<dbReference type="Proteomes" id="UP000256964">
    <property type="component" value="Unassembled WGS sequence"/>
</dbReference>
<feature type="domain" description="Fungal-type protein kinase" evidence="2">
    <location>
        <begin position="135"/>
        <end position="504"/>
    </location>
</feature>
<feature type="region of interest" description="Disordered" evidence="1">
    <location>
        <begin position="332"/>
        <end position="404"/>
    </location>
</feature>
<evidence type="ECO:0000313" key="4">
    <source>
        <dbReference type="Proteomes" id="UP000256964"/>
    </source>
</evidence>
<keyword evidence="4" id="KW-1185">Reference proteome</keyword>
<feature type="region of interest" description="Disordered" evidence="1">
    <location>
        <begin position="620"/>
        <end position="655"/>
    </location>
</feature>
<gene>
    <name evidence="3" type="ORF">OH76DRAFT_1481348</name>
</gene>
<dbReference type="AlphaFoldDB" id="A0A371DFY0"/>
<dbReference type="InterPro" id="IPR008266">
    <property type="entry name" value="Tyr_kinase_AS"/>
</dbReference>
<dbReference type="PANTHER" id="PTHR38248:SF2">
    <property type="entry name" value="FUNK1 11"/>
    <property type="match status" value="1"/>
</dbReference>
<name>A0A371DFY0_9APHY</name>
<dbReference type="PROSITE" id="PS00109">
    <property type="entry name" value="PROTEIN_KINASE_TYR"/>
    <property type="match status" value="1"/>
</dbReference>
<dbReference type="GO" id="GO:0004672">
    <property type="term" value="F:protein kinase activity"/>
    <property type="evidence" value="ECO:0007669"/>
    <property type="project" value="InterPro"/>
</dbReference>
<accession>A0A371DFY0</accession>
<evidence type="ECO:0000313" key="3">
    <source>
        <dbReference type="EMBL" id="RDX51416.1"/>
    </source>
</evidence>
<protein>
    <recommendedName>
        <fullName evidence="2">Fungal-type protein kinase domain-containing protein</fullName>
    </recommendedName>
</protein>
<evidence type="ECO:0000259" key="2">
    <source>
        <dbReference type="Pfam" id="PF17667"/>
    </source>
</evidence>
<evidence type="ECO:0000256" key="1">
    <source>
        <dbReference type="SAM" id="MobiDB-lite"/>
    </source>
</evidence>
<organism evidence="3 4">
    <name type="scientific">Lentinus brumalis</name>
    <dbReference type="NCBI Taxonomy" id="2498619"/>
    <lineage>
        <taxon>Eukaryota</taxon>
        <taxon>Fungi</taxon>
        <taxon>Dikarya</taxon>
        <taxon>Basidiomycota</taxon>
        <taxon>Agaricomycotina</taxon>
        <taxon>Agaricomycetes</taxon>
        <taxon>Polyporales</taxon>
        <taxon>Polyporaceae</taxon>
        <taxon>Lentinus</taxon>
    </lineage>
</organism>
<proteinExistence type="predicted"/>
<dbReference type="OrthoDB" id="5592585at2759"/>
<dbReference type="InterPro" id="IPR040976">
    <property type="entry name" value="Pkinase_fungal"/>
</dbReference>
<sequence>MAHIGVEDPDVAFYRHFFPPPPAGATTPVHTTNPFKAMEHAGSMLESDLKAKFVDLINHHDLIPGLKMTSCGERPDAAHDRQNHDCGIYRAEDAPVVDNTPHWADQLIPVVFMASNDSSLQNADVDIQDGDGVQAGDADLRRKTRDQLMSYAELLFAAQQRLVVFILLVVGRTARFIRSDRSSTEETVDIDYYLDWQPFVNILWRIAHCSRPVLGLDPTARRLSPADPLYALMTEFAAPRDGDVDHRERFLHRHEVPSSHSSFKVPDDNKRRQFLICKPRFRAKGLSGRGTRGYVALDCKTKRFVWLKDTWRAHHLLVDRERETLTPDWWEEQNPTLAPTHNHDPTPFPSHYASPPAKVMAAPSSPASKKRKAPDDEHDTAAVITPPQEGLSLASNQPPFREDSPLRRHKHYRLVEEEVALPLNEFQSAKQLIQIVRDCVLAHYYATVEAKLIHRDISSGNLLIFPRILWVQDPNHPEKKRLKVKWTGLLADWEMAKGTDFEQEGQRQPECIANVEVCDEVESFFQVVLYQAVRYLQSSFSDAAVANYIDGFFDQYGYVNEQYTCNDRKFSAITNGRLAYIHTKLVFAVAGMNNIIEDLLSWFKAYYFVMEYDRTLQETPSDSTATLFSVPPPESGDPATPSPRPPTPPSPSSPVFPTGDGFVFEKYIVRKAPSARIHIVKRNLAPTEEQRALAGQVLTHDAMLYYLNDALQWDAAEWEHGENVGDRVASAWQPDNETEVFGVVTGMSDKRQRLDGAAYTIPDD</sequence>
<reference evidence="3 4" key="1">
    <citation type="journal article" date="2018" name="Biotechnol. Biofuels">
        <title>Integrative visual omics of the white-rot fungus Polyporus brumalis exposes the biotechnological potential of its oxidative enzymes for delignifying raw plant biomass.</title>
        <authorList>
            <person name="Miyauchi S."/>
            <person name="Rancon A."/>
            <person name="Drula E."/>
            <person name="Hage H."/>
            <person name="Chaduli D."/>
            <person name="Favel A."/>
            <person name="Grisel S."/>
            <person name="Henrissat B."/>
            <person name="Herpoel-Gimbert I."/>
            <person name="Ruiz-Duenas F.J."/>
            <person name="Chevret D."/>
            <person name="Hainaut M."/>
            <person name="Lin J."/>
            <person name="Wang M."/>
            <person name="Pangilinan J."/>
            <person name="Lipzen A."/>
            <person name="Lesage-Meessen L."/>
            <person name="Navarro D."/>
            <person name="Riley R."/>
            <person name="Grigoriev I.V."/>
            <person name="Zhou S."/>
            <person name="Raouche S."/>
            <person name="Rosso M.N."/>
        </authorList>
    </citation>
    <scope>NUCLEOTIDE SEQUENCE [LARGE SCALE GENOMIC DNA]</scope>
    <source>
        <strain evidence="3 4">BRFM 1820</strain>
    </source>
</reference>
<dbReference type="Pfam" id="PF17667">
    <property type="entry name" value="Pkinase_fungal"/>
    <property type="match status" value="1"/>
</dbReference>
<dbReference type="PANTHER" id="PTHR38248">
    <property type="entry name" value="FUNK1 6"/>
    <property type="match status" value="1"/>
</dbReference>
<feature type="compositionally biased region" description="Pro residues" evidence="1">
    <location>
        <begin position="630"/>
        <end position="654"/>
    </location>
</feature>